<reference evidence="1 2" key="1">
    <citation type="submission" date="2007-04" db="EMBL/GenBank/DDBJ databases">
        <authorList>
            <person name="Fulton L."/>
            <person name="Clifton S."/>
            <person name="Fulton B."/>
            <person name="Xu J."/>
            <person name="Minx P."/>
            <person name="Pepin K.H."/>
            <person name="Johnson M."/>
            <person name="Thiruvilangam P."/>
            <person name="Bhonagiri V."/>
            <person name="Nash W.E."/>
            <person name="Mardis E.R."/>
            <person name="Wilson R.K."/>
        </authorList>
    </citation>
    <scope>NUCLEOTIDE SEQUENCE [LARGE SCALE GENOMIC DNA]</scope>
    <source>
        <strain evidence="1 2">ATCC 29799</strain>
    </source>
</reference>
<gene>
    <name evidence="1" type="ORF">BACCAP_04444</name>
</gene>
<reference evidence="1 2" key="2">
    <citation type="submission" date="2007-06" db="EMBL/GenBank/DDBJ databases">
        <title>Draft genome sequence of Pseudoflavonifractor capillosus ATCC 29799.</title>
        <authorList>
            <person name="Sudarsanam P."/>
            <person name="Ley R."/>
            <person name="Guruge J."/>
            <person name="Turnbaugh P.J."/>
            <person name="Mahowald M."/>
            <person name="Liep D."/>
            <person name="Gordon J."/>
        </authorList>
    </citation>
    <scope>NUCLEOTIDE SEQUENCE [LARGE SCALE GENOMIC DNA]</scope>
    <source>
        <strain evidence="1 2">ATCC 29799</strain>
    </source>
</reference>
<comment type="caution">
    <text evidence="1">The sequence shown here is derived from an EMBL/GenBank/DDBJ whole genome shotgun (WGS) entry which is preliminary data.</text>
</comment>
<evidence type="ECO:0000313" key="2">
    <source>
        <dbReference type="Proteomes" id="UP000003639"/>
    </source>
</evidence>
<organism evidence="1 2">
    <name type="scientific">Pseudoflavonifractor capillosus ATCC 29799</name>
    <dbReference type="NCBI Taxonomy" id="411467"/>
    <lineage>
        <taxon>Bacteria</taxon>
        <taxon>Bacillati</taxon>
        <taxon>Bacillota</taxon>
        <taxon>Clostridia</taxon>
        <taxon>Eubacteriales</taxon>
        <taxon>Oscillospiraceae</taxon>
        <taxon>Pseudoflavonifractor</taxon>
    </lineage>
</organism>
<proteinExistence type="predicted"/>
<name>A6P1S3_9FIRM</name>
<dbReference type="Proteomes" id="UP000003639">
    <property type="component" value="Unassembled WGS sequence"/>
</dbReference>
<dbReference type="STRING" id="411467.BACCAP_04444"/>
<keyword evidence="2" id="KW-1185">Reference proteome</keyword>
<dbReference type="AlphaFoldDB" id="A6P1S3"/>
<dbReference type="EMBL" id="AAXG02000047">
    <property type="protein sequence ID" value="EDM97964.1"/>
    <property type="molecule type" value="Genomic_DNA"/>
</dbReference>
<sequence>MHLLFLQMQILSSSIFYICRRCLSRVNSAFAENIKGT</sequence>
<evidence type="ECO:0000313" key="1">
    <source>
        <dbReference type="EMBL" id="EDM97964.1"/>
    </source>
</evidence>
<protein>
    <submittedName>
        <fullName evidence="1">Uncharacterized protein</fullName>
    </submittedName>
</protein>
<accession>A6P1S3</accession>